<dbReference type="OrthoDB" id="8062037at2759"/>
<reference evidence="2 3" key="1">
    <citation type="submission" date="2017-06" db="EMBL/GenBank/DDBJ databases">
        <title>Ant-infecting Ophiocordyceps genomes reveal a high diversity of potential behavioral manipulation genes and a possible major role for enterotoxins.</title>
        <authorList>
            <person name="De Bekker C."/>
            <person name="Evans H.C."/>
            <person name="Brachmann A."/>
            <person name="Hughes D.P."/>
        </authorList>
    </citation>
    <scope>NUCLEOTIDE SEQUENCE [LARGE SCALE GENOMIC DNA]</scope>
    <source>
        <strain evidence="2 3">Map64</strain>
    </source>
</reference>
<protein>
    <recommendedName>
        <fullName evidence="4">RING-type domain-containing protein</fullName>
    </recommendedName>
</protein>
<evidence type="ECO:0000313" key="3">
    <source>
        <dbReference type="Proteomes" id="UP000226192"/>
    </source>
</evidence>
<dbReference type="EMBL" id="NJET01000077">
    <property type="protein sequence ID" value="PHH62244.1"/>
    <property type="molecule type" value="Genomic_DNA"/>
</dbReference>
<dbReference type="STRING" id="1399860.A0A2C5Y5K4"/>
<keyword evidence="3" id="KW-1185">Reference proteome</keyword>
<dbReference type="AlphaFoldDB" id="A0A2C5Y5K4"/>
<accession>A0A2C5Y5K4</accession>
<evidence type="ECO:0000256" key="1">
    <source>
        <dbReference type="SAM" id="MobiDB-lite"/>
    </source>
</evidence>
<comment type="caution">
    <text evidence="2">The sequence shown here is derived from an EMBL/GenBank/DDBJ whole genome shotgun (WGS) entry which is preliminary data.</text>
</comment>
<proteinExistence type="predicted"/>
<evidence type="ECO:0008006" key="4">
    <source>
        <dbReference type="Google" id="ProtNLM"/>
    </source>
</evidence>
<dbReference type="Proteomes" id="UP000226192">
    <property type="component" value="Unassembled WGS sequence"/>
</dbReference>
<organism evidence="2 3">
    <name type="scientific">Ophiocordyceps australis</name>
    <dbReference type="NCBI Taxonomy" id="1399860"/>
    <lineage>
        <taxon>Eukaryota</taxon>
        <taxon>Fungi</taxon>
        <taxon>Dikarya</taxon>
        <taxon>Ascomycota</taxon>
        <taxon>Pezizomycotina</taxon>
        <taxon>Sordariomycetes</taxon>
        <taxon>Hypocreomycetidae</taxon>
        <taxon>Hypocreales</taxon>
        <taxon>Ophiocordycipitaceae</taxon>
        <taxon>Ophiocordyceps</taxon>
    </lineage>
</organism>
<gene>
    <name evidence="2" type="ORF">CDD81_7304</name>
</gene>
<feature type="region of interest" description="Disordered" evidence="1">
    <location>
        <begin position="47"/>
        <end position="83"/>
    </location>
</feature>
<evidence type="ECO:0000313" key="2">
    <source>
        <dbReference type="EMBL" id="PHH62244.1"/>
    </source>
</evidence>
<name>A0A2C5Y5K4_9HYPO</name>
<sequence>MASQSHSGGRLEATPGRELVYCHACTHEWYRDGPNIDCPECGGDITEIINPDNDPREPENPGSAYSSPELRSSREEDYSDPEEADLEEHIGPHGFIHRRSVRQGPNQGPHHDASLENVARRFYEMLQTFGHARPTNVRESSAPSEDDQTAWPRFHRATFTSGPLGGTASVTIFSGPPPGRTSAALPDAEAFQAIFSDVLRDLGPPQGNQHGGPPPNFARGLQEIFSLLSPASAMAVKCSTTSKPGSIANTGEENGGH</sequence>